<dbReference type="SUPFAM" id="SSF53098">
    <property type="entry name" value="Ribonuclease H-like"/>
    <property type="match status" value="1"/>
</dbReference>
<protein>
    <submittedName>
        <fullName evidence="5">Exonuclease</fullName>
    </submittedName>
</protein>
<keyword evidence="3 5" id="KW-0269">Exonuclease</keyword>
<dbReference type="GO" id="GO:0003676">
    <property type="term" value="F:nucleic acid binding"/>
    <property type="evidence" value="ECO:0007669"/>
    <property type="project" value="InterPro"/>
</dbReference>
<evidence type="ECO:0000256" key="3">
    <source>
        <dbReference type="ARBA" id="ARBA00022839"/>
    </source>
</evidence>
<dbReference type="eggNOG" id="COG0847">
    <property type="taxonomic scope" value="Bacteria"/>
</dbReference>
<organism evidence="5 6">
    <name type="scientific">Cetobacterium somerae ATCC BAA-474</name>
    <dbReference type="NCBI Taxonomy" id="1319815"/>
    <lineage>
        <taxon>Bacteria</taxon>
        <taxon>Fusobacteriati</taxon>
        <taxon>Fusobacteriota</taxon>
        <taxon>Fusobacteriia</taxon>
        <taxon>Fusobacteriales</taxon>
        <taxon>Fusobacteriaceae</taxon>
        <taxon>Cetobacterium</taxon>
    </lineage>
</organism>
<keyword evidence="6" id="KW-1185">Reference proteome</keyword>
<dbReference type="Proteomes" id="UP000017081">
    <property type="component" value="Unassembled WGS sequence"/>
</dbReference>
<evidence type="ECO:0000313" key="5">
    <source>
        <dbReference type="EMBL" id="ERT66814.1"/>
    </source>
</evidence>
<dbReference type="Pfam" id="PF00929">
    <property type="entry name" value="RNase_T"/>
    <property type="match status" value="1"/>
</dbReference>
<evidence type="ECO:0000256" key="2">
    <source>
        <dbReference type="ARBA" id="ARBA00022801"/>
    </source>
</evidence>
<dbReference type="PANTHER" id="PTHR30231">
    <property type="entry name" value="DNA POLYMERASE III SUBUNIT EPSILON"/>
    <property type="match status" value="1"/>
</dbReference>
<dbReference type="AlphaFoldDB" id="U7V6P9"/>
<keyword evidence="2" id="KW-0378">Hydrolase</keyword>
<evidence type="ECO:0000256" key="1">
    <source>
        <dbReference type="ARBA" id="ARBA00022722"/>
    </source>
</evidence>
<dbReference type="EMBL" id="AXZF01000135">
    <property type="protein sequence ID" value="ERT66814.1"/>
    <property type="molecule type" value="Genomic_DNA"/>
</dbReference>
<reference evidence="5 6" key="1">
    <citation type="submission" date="2013-08" db="EMBL/GenBank/DDBJ databases">
        <authorList>
            <person name="Weinstock G."/>
            <person name="Sodergren E."/>
            <person name="Wylie T."/>
            <person name="Fulton L."/>
            <person name="Fulton R."/>
            <person name="Fronick C."/>
            <person name="O'Laughlin M."/>
            <person name="Godfrey J."/>
            <person name="Miner T."/>
            <person name="Herter B."/>
            <person name="Appelbaum E."/>
            <person name="Cordes M."/>
            <person name="Lek S."/>
            <person name="Wollam A."/>
            <person name="Pepin K.H."/>
            <person name="Palsikar V.B."/>
            <person name="Mitreva M."/>
            <person name="Wilson R.K."/>
        </authorList>
    </citation>
    <scope>NUCLEOTIDE SEQUENCE [LARGE SCALE GENOMIC DNA]</scope>
    <source>
        <strain evidence="5 6">ATCC BAA-474</strain>
    </source>
</reference>
<dbReference type="HOGENOM" id="CLU_047806_12_0_0"/>
<dbReference type="PANTHER" id="PTHR30231:SF4">
    <property type="entry name" value="PROTEIN NEN2"/>
    <property type="match status" value="1"/>
</dbReference>
<name>U7V6P9_9FUSO</name>
<dbReference type="GO" id="GO:0008408">
    <property type="term" value="F:3'-5' exonuclease activity"/>
    <property type="evidence" value="ECO:0007669"/>
    <property type="project" value="TreeGrafter"/>
</dbReference>
<accession>U7V6P9</accession>
<dbReference type="Gene3D" id="3.30.420.10">
    <property type="entry name" value="Ribonuclease H-like superfamily/Ribonuclease H"/>
    <property type="match status" value="1"/>
</dbReference>
<dbReference type="RefSeq" id="WP_023052063.1">
    <property type="nucleotide sequence ID" value="NZ_CP173065.2"/>
</dbReference>
<feature type="domain" description="Exonuclease" evidence="4">
    <location>
        <begin position="2"/>
        <end position="189"/>
    </location>
</feature>
<dbReference type="STRING" id="1319815.HMPREF0202_02534"/>
<sequence length="191" mass="22248">MKLLYLDTETTGLTDNSAIVQIAGAIEIDNEVVEWFNIRCKPHNGADISESALKTIGFTVEELNKEQEPEEALKELEKIFSKYVDRYDKNDKLVMICHNYPFDFRMLYNFYNRLNNRFMGSFIDFKLNVCTLNLVKSLQVMGILPVLENNRLETWCKHFNVSLENAHDALEDIRATREVYKNIAKVLEKAK</sequence>
<dbReference type="InterPro" id="IPR012337">
    <property type="entry name" value="RNaseH-like_sf"/>
</dbReference>
<dbReference type="InterPro" id="IPR013520">
    <property type="entry name" value="Ribonucl_H"/>
</dbReference>
<dbReference type="SMART" id="SM00479">
    <property type="entry name" value="EXOIII"/>
    <property type="match status" value="1"/>
</dbReference>
<evidence type="ECO:0000313" key="6">
    <source>
        <dbReference type="Proteomes" id="UP000017081"/>
    </source>
</evidence>
<keyword evidence="1" id="KW-0540">Nuclease</keyword>
<dbReference type="InterPro" id="IPR036397">
    <property type="entry name" value="RNaseH_sf"/>
</dbReference>
<comment type="caution">
    <text evidence="5">The sequence shown here is derived from an EMBL/GenBank/DDBJ whole genome shotgun (WGS) entry which is preliminary data.</text>
</comment>
<evidence type="ECO:0000259" key="4">
    <source>
        <dbReference type="SMART" id="SM00479"/>
    </source>
</evidence>
<gene>
    <name evidence="5" type="ORF">HMPREF0202_02534</name>
</gene>
<dbReference type="CDD" id="cd06127">
    <property type="entry name" value="DEDDh"/>
    <property type="match status" value="1"/>
</dbReference>
<proteinExistence type="predicted"/>